<dbReference type="EMBL" id="PDNU01000010">
    <property type="protein sequence ID" value="PHK95383.1"/>
    <property type="molecule type" value="Genomic_DNA"/>
</dbReference>
<evidence type="ECO:0000256" key="2">
    <source>
        <dbReference type="ARBA" id="ARBA00014031"/>
    </source>
</evidence>
<evidence type="ECO:0000256" key="1">
    <source>
        <dbReference type="ARBA" id="ARBA00003989"/>
    </source>
</evidence>
<sequence>MISPRALIRCRLLAAGLFIIGSAPAAMARDLVYTPVNPSFGGSPLNGSYLLGLAGANNHRFTESPQAKRDRLAVTDTTSAAQQFTNQITASLLSQIASTVGQQILGENARDSGTFTMGSTTVNFNRVGGQIDIDIADAASGGRTNIKIPAPQF</sequence>
<evidence type="ECO:0000256" key="3">
    <source>
        <dbReference type="ARBA" id="ARBA00022729"/>
    </source>
</evidence>
<keyword evidence="3 4" id="KW-0732">Signal</keyword>
<name>A0A2C7ACJ1_9PROT</name>
<gene>
    <name evidence="5" type="ORF">CR162_07785</name>
</gene>
<dbReference type="Pfam" id="PF10614">
    <property type="entry name" value="CsgF"/>
    <property type="match status" value="1"/>
</dbReference>
<keyword evidence="6" id="KW-1185">Reference proteome</keyword>
<evidence type="ECO:0000313" key="5">
    <source>
        <dbReference type="EMBL" id="PHK95383.1"/>
    </source>
</evidence>
<dbReference type="AlphaFoldDB" id="A0A2C7ACJ1"/>
<protein>
    <recommendedName>
        <fullName evidence="2">Curli production assembly/transport component CsgF</fullName>
    </recommendedName>
</protein>
<comment type="function">
    <text evidence="1">May be involved in the biogenesis of curli organelles.</text>
</comment>
<dbReference type="InterPro" id="IPR018893">
    <property type="entry name" value="T8SS_CsgF"/>
</dbReference>
<reference evidence="5 6" key="1">
    <citation type="submission" date="2017-10" db="EMBL/GenBank/DDBJ databases">
        <authorList>
            <person name="Banno H."/>
            <person name="Chua N.-H."/>
        </authorList>
    </citation>
    <scope>NUCLEOTIDE SEQUENCE [LARGE SCALE GENOMIC DNA]</scope>
    <source>
        <strain evidence="5 6">YW11</strain>
    </source>
</reference>
<evidence type="ECO:0000256" key="4">
    <source>
        <dbReference type="SAM" id="SignalP"/>
    </source>
</evidence>
<feature type="chain" id="PRO_5012225949" description="Curli production assembly/transport component CsgF" evidence="4">
    <location>
        <begin position="29"/>
        <end position="153"/>
    </location>
</feature>
<comment type="caution">
    <text evidence="5">The sequence shown here is derived from an EMBL/GenBank/DDBJ whole genome shotgun (WGS) entry which is preliminary data.</text>
</comment>
<proteinExistence type="predicted"/>
<organism evidence="5 6">
    <name type="scientific">Teichococcus rhizosphaerae</name>
    <dbReference type="NCBI Taxonomy" id="1335062"/>
    <lineage>
        <taxon>Bacteria</taxon>
        <taxon>Pseudomonadati</taxon>
        <taxon>Pseudomonadota</taxon>
        <taxon>Alphaproteobacteria</taxon>
        <taxon>Acetobacterales</taxon>
        <taxon>Roseomonadaceae</taxon>
        <taxon>Roseomonas</taxon>
    </lineage>
</organism>
<dbReference type="Proteomes" id="UP000223527">
    <property type="component" value="Unassembled WGS sequence"/>
</dbReference>
<dbReference type="RefSeq" id="WP_099094979.1">
    <property type="nucleotide sequence ID" value="NZ_PDNU01000010.1"/>
</dbReference>
<feature type="signal peptide" evidence="4">
    <location>
        <begin position="1"/>
        <end position="28"/>
    </location>
</feature>
<evidence type="ECO:0000313" key="6">
    <source>
        <dbReference type="Proteomes" id="UP000223527"/>
    </source>
</evidence>
<dbReference type="OrthoDB" id="1443407at2"/>
<accession>A0A2C7ACJ1</accession>